<name>A0A8J7SBZ4_9RHOB</name>
<dbReference type="AlphaFoldDB" id="A0A8J7SBZ4"/>
<keyword evidence="3" id="KW-1185">Reference proteome</keyword>
<evidence type="ECO:0000259" key="1">
    <source>
        <dbReference type="Pfam" id="PF07796"/>
    </source>
</evidence>
<comment type="caution">
    <text evidence="2">The sequence shown here is derived from an EMBL/GenBank/DDBJ whole genome shotgun (WGS) entry which is preliminary data.</text>
</comment>
<organism evidence="2 3">
    <name type="scientific">Thermohalobaculum xanthum</name>
    <dbReference type="NCBI Taxonomy" id="2753746"/>
    <lineage>
        <taxon>Bacteria</taxon>
        <taxon>Pseudomonadati</taxon>
        <taxon>Pseudomonadota</taxon>
        <taxon>Alphaproteobacteria</taxon>
        <taxon>Rhodobacterales</taxon>
        <taxon>Paracoccaceae</taxon>
        <taxon>Thermohalobaculum</taxon>
    </lineage>
</organism>
<evidence type="ECO:0000313" key="3">
    <source>
        <dbReference type="Proteomes" id="UP000655420"/>
    </source>
</evidence>
<accession>A0A8J7SBZ4</accession>
<protein>
    <submittedName>
        <fullName evidence="2">DUF1638 domain-containing protein</fullName>
    </submittedName>
</protein>
<dbReference type="InterPro" id="IPR012437">
    <property type="entry name" value="DUF1638"/>
</dbReference>
<evidence type="ECO:0000313" key="2">
    <source>
        <dbReference type="EMBL" id="MBK0397572.1"/>
    </source>
</evidence>
<reference evidence="2" key="1">
    <citation type="submission" date="2020-12" db="EMBL/GenBank/DDBJ databases">
        <title>Bacterial taxonomy.</title>
        <authorList>
            <person name="Pan X."/>
        </authorList>
    </citation>
    <scope>NUCLEOTIDE SEQUENCE</scope>
    <source>
        <strain evidence="2">M0105</strain>
    </source>
</reference>
<gene>
    <name evidence="2" type="ORF">H0I76_00080</name>
</gene>
<feature type="domain" description="DUF1638" evidence="1">
    <location>
        <begin position="52"/>
        <end position="208"/>
    </location>
</feature>
<proteinExistence type="predicted"/>
<dbReference type="RefSeq" id="WP_200605499.1">
    <property type="nucleotide sequence ID" value="NZ_JAEHHL010000001.1"/>
</dbReference>
<dbReference type="Pfam" id="PF07796">
    <property type="entry name" value="DUF1638"/>
    <property type="match status" value="1"/>
</dbReference>
<sequence length="217" mass="23908">MTSSLPDDDTLTETGLELRSRGRVLLIACGALAREILALTRLNGWSHIDLACLPAKLHNRPALIPEAVRGRIQRARKQGYTGIHVVYADCGTGGLLDRVCEEEGVSRIEGPHCYSFFDGNDAFAERSEDEVGAFYLTDFLARQFDALVWRGMGLDRHPELRDLYFGNYDRVVFLAQTEDPALETRARAAADRLGLAFEKRVTGYGDLAGFVSAAAQG</sequence>
<dbReference type="Proteomes" id="UP000655420">
    <property type="component" value="Unassembled WGS sequence"/>
</dbReference>
<dbReference type="EMBL" id="JAEHHL010000001">
    <property type="protein sequence ID" value="MBK0397572.1"/>
    <property type="molecule type" value="Genomic_DNA"/>
</dbReference>